<feature type="region of interest" description="Disordered" evidence="1">
    <location>
        <begin position="208"/>
        <end position="276"/>
    </location>
</feature>
<sequence>VDFRSRESSHGRLNATKQETGSRKHRKCSPAVEPQHVLKGFDTTSETMLHDSGDKMESRLRGTEIFTTPDCPSVLSRINQEAYRNQTKDQSNSESLLRISESVAEMPTALLNDDENHATVEVSEHTAGIIEQGSAGDSSNGNASQELPILPEELPGDENGDRNSRQSSQEDLFKDSNKKSGIRDELVHWELNENGLHAQQWPLPGSFRELKQESSDPSTPDSQTGTEEKAKSVYISVQDTRSKLPNRKTTEMQAVSPSEMEDISQTSDVKDSSGYLSNLSDSQIFDVLDTFQYRNNDKYVANQNFSDHASTDREGEKNEKSVDEEEAPTAAFNSFEDVQEPKKSTTSISSSTSFKSNSDDHGVRDSNMSKRETANQRSKSEQSKQSTLSNIESGFSGADLANVTQEGESLKKKKRPKAKSKDNHTFSDNQISPGAEREQEGSSSQSLDKMKEHKGQRSSGHQSNQSPSSSAKMSNENNTNTFPDEGNGGLEQKEPKHKKLQADLEVQDTSSKRSSSKKHRTVLQTVLESTQEIIAFISRSLKPFDLLAKSRPPIQDNDVASEDTDISYSGKRSRSKSNPTINKEIKNSNNPDRSTTAHRRNVEKLPTKAAGTRGWLCSQSSHPGCDPLCDQEYQMLVWPACDFVCPFRCETSPVGSKCSPYQNKRNVGNKSPQKCSKFSRSFASSRAAQTTYKISATHPPPSYHQNIGKQEAASSKIQHSQLNPESTWKFVAEPLPGSANSTKAREQATLSERRCFQEEAEKMIRERKLARVIQQSPSFPLWYKSLDEKDDVCAKTYLSLLSKYVAPHASPPDNNNSTPEHASPGEKTESFEGKSISENYEPPLKTSIQEPPQTASVSTQSRSSVKSNHGNEQDLFYDTHDSHSIEKEPETKLAGPSRESAEDEKRLPSPKRHYFKKETKEMVRNKKRTLFANKSLNRKQIDPHETDGDNASSSPSLSGSMCVLETGPTKGVPEAWTNGAMSSSSQRLQSETQSFSPPSPLRTTRKACVNNSHRPMSCTVVKGESADIYRDDKRVVVDRKESLGVFVEYVSNSRGYKMFENNRNLKTVFIGTPADSNSNIEFGEILSLGSPSREEQQDRSDLVPSTSQSHVPYEIIKGTTVDLCMYKKDESLDNSRESAKHQYGYSIANSKKPACNVGIQYPHDISQNQSNSSERLAEKNFADGQIASETSRSLNHRSAHKMPIYLNLKPSVRSVDGESRSIPSGKSFHRSSSAGENRADRQQRQNRRSQMYDHESINRNAADSSVHTEEGGQKPKRSKQSKNITDAKSQTDKSRLRDGPSKSLSKSLSGSQIKSEKKSKKELQSKDEAGEAGKNTDAKTDKPSRPPKDRGKAAGEKSKAKKENESDNVEFHDALSGLESTQGSDAKPKTKKRKVPSEKDAPDTEDFKDPVSSPLLGSDEAVKIPKKKTPQETAGREKSKGKKSQKASSEKSDQNSENQVQYSDKSAWDAQEEQIAQNIAPAEDTAEEPSYKADQLQFDSEDQRSPNRVIPLRKSSGSSDAKLEQPDTIERQITEPSDANPDIEATPEKPPAQPANSDPNVSEQAVKDSSRAESVDTKDTHKTPTNRHLWKNKDTVNEDNPKHCHPRSKECGQISSRQRYDATSECHMPRCGRLGQTSSETKAQATSDEIKPQRFKDSTPSCRRGCTIQKGTPDNKRKKFDTLRRSQSASREGFSRDRAFRPRSKLVSSESFTKSDHDSQKCFWMSKTPINSDNSPSPLCVKENRVNRRQWMNDGRRDKSEEVCGLQKRPVSLFSERSPSTRNDFSKMCSKDTCSDFKKSGKSPDYALKRSQHGRSVLFDCSKTPPTPKRVHYVGNDRAMREKCQPLFSKKSYDSDSSWLDSKSPRDPSLCSFHPPRAKTREFYQSRQPMYEPPQEHPRRSSRLAEMSPSPRRFQSHSPSSPCPRTDYRDRGESSPLQCFETSAFSPRRQSKIELLGEPGCNKSTCPPKENKRRRRSSIPPCFSSSSSSVKYQRGGGPSSPVPYVAVDQFRYNDGGTVETSEVKNDEGKEQPEQPVSRKISFLGLKDGHYIHPPVKRTPPPDDPMPKRAESDDKSIPPGVIIFQIAARYATFGGIRVAGGVRVLMDAPEKMGYVQIVSPMGQVDLKIAKMKNDPSEYIGKVDSAQVIFCEPYQAHRFRAVLETIKAAFSGGDGALLTPNVPPIPPPSKPYSMCNPCNPSNPGPQVSGGCPPCPLPCPDPCAGASGMPRMTNDGCQQPCMPPFPPPHG</sequence>
<feature type="region of interest" description="Disordered" evidence="1">
    <location>
        <begin position="1850"/>
        <end position="2003"/>
    </location>
</feature>
<feature type="compositionally biased region" description="Low complexity" evidence="1">
    <location>
        <begin position="458"/>
        <end position="474"/>
    </location>
</feature>
<feature type="compositionally biased region" description="Basic and acidic residues" evidence="1">
    <location>
        <begin position="823"/>
        <end position="832"/>
    </location>
</feature>
<evidence type="ECO:0000313" key="2">
    <source>
        <dbReference type="EMBL" id="RUS70559.1"/>
    </source>
</evidence>
<feature type="compositionally biased region" description="Basic and acidic residues" evidence="1">
    <location>
        <begin position="357"/>
        <end position="382"/>
    </location>
</feature>
<feature type="non-terminal residue" evidence="2">
    <location>
        <position position="1"/>
    </location>
</feature>
<feature type="compositionally biased region" description="Polar residues" evidence="1">
    <location>
        <begin position="979"/>
        <end position="996"/>
    </location>
</feature>
<feature type="compositionally biased region" description="Basic and acidic residues" evidence="1">
    <location>
        <begin position="1591"/>
        <end position="1610"/>
    </location>
</feature>
<feature type="compositionally biased region" description="Low complexity" evidence="1">
    <location>
        <begin position="133"/>
        <end position="144"/>
    </location>
</feature>
<feature type="compositionally biased region" description="Polar residues" evidence="1">
    <location>
        <begin position="576"/>
        <end position="594"/>
    </location>
</feature>
<feature type="compositionally biased region" description="Basic and acidic residues" evidence="1">
    <location>
        <begin position="1618"/>
        <end position="1628"/>
    </location>
</feature>
<reference evidence="2 3" key="1">
    <citation type="submission" date="2019-01" db="EMBL/GenBank/DDBJ databases">
        <title>A draft genome assembly of the solar-powered sea slug Elysia chlorotica.</title>
        <authorList>
            <person name="Cai H."/>
            <person name="Li Q."/>
            <person name="Fang X."/>
            <person name="Li J."/>
            <person name="Curtis N.E."/>
            <person name="Altenburger A."/>
            <person name="Shibata T."/>
            <person name="Feng M."/>
            <person name="Maeda T."/>
            <person name="Schwartz J.A."/>
            <person name="Shigenobu S."/>
            <person name="Lundholm N."/>
            <person name="Nishiyama T."/>
            <person name="Yang H."/>
            <person name="Hasebe M."/>
            <person name="Li S."/>
            <person name="Pierce S.K."/>
            <person name="Wang J."/>
        </authorList>
    </citation>
    <scope>NUCLEOTIDE SEQUENCE [LARGE SCALE GENOMIC DNA]</scope>
    <source>
        <strain evidence="2">EC2010</strain>
        <tissue evidence="2">Whole organism of an adult</tissue>
    </source>
</reference>
<feature type="compositionally biased region" description="Basic and acidic residues" evidence="1">
    <location>
        <begin position="1521"/>
        <end position="1533"/>
    </location>
</feature>
<feature type="compositionally biased region" description="Basic and acidic residues" evidence="1">
    <location>
        <begin position="1565"/>
        <end position="1582"/>
    </location>
</feature>
<feature type="compositionally biased region" description="Basic and acidic residues" evidence="1">
    <location>
        <begin position="2021"/>
        <end position="2032"/>
    </location>
</feature>
<feature type="compositionally biased region" description="Polar residues" evidence="1">
    <location>
        <begin position="1935"/>
        <end position="1945"/>
    </location>
</feature>
<gene>
    <name evidence="2" type="ORF">EGW08_021673</name>
</gene>
<feature type="compositionally biased region" description="Polar residues" evidence="1">
    <location>
        <begin position="1554"/>
        <end position="1563"/>
    </location>
</feature>
<feature type="region of interest" description="Disordered" evidence="1">
    <location>
        <begin position="976"/>
        <end position="1004"/>
    </location>
</feature>
<feature type="region of interest" description="Disordered" evidence="1">
    <location>
        <begin position="2050"/>
        <end position="2073"/>
    </location>
</feature>
<dbReference type="EMBL" id="RQTK01001381">
    <property type="protein sequence ID" value="RUS70559.1"/>
    <property type="molecule type" value="Genomic_DNA"/>
</dbReference>
<feature type="region of interest" description="Disordered" evidence="1">
    <location>
        <begin position="1"/>
        <end position="33"/>
    </location>
</feature>
<feature type="compositionally biased region" description="Polar residues" evidence="1">
    <location>
        <begin position="1635"/>
        <end position="1647"/>
    </location>
</feature>
<keyword evidence="3" id="KW-1185">Reference proteome</keyword>
<feature type="compositionally biased region" description="Low complexity" evidence="1">
    <location>
        <begin position="344"/>
        <end position="356"/>
    </location>
</feature>
<feature type="compositionally biased region" description="Basic and acidic residues" evidence="1">
    <location>
        <begin position="2064"/>
        <end position="2073"/>
    </location>
</feature>
<accession>A0A3S1BMK3</accession>
<feature type="compositionally biased region" description="Low complexity" evidence="1">
    <location>
        <begin position="1978"/>
        <end position="1989"/>
    </location>
</feature>
<comment type="caution">
    <text evidence="2">The sequence shown here is derived from an EMBL/GenBank/DDBJ whole genome shotgun (WGS) entry which is preliminary data.</text>
</comment>
<dbReference type="OrthoDB" id="6163122at2759"/>
<dbReference type="Proteomes" id="UP000271974">
    <property type="component" value="Unassembled WGS sequence"/>
</dbReference>
<proteinExistence type="predicted"/>
<feature type="compositionally biased region" description="Basic and acidic residues" evidence="1">
    <location>
        <begin position="309"/>
        <end position="321"/>
    </location>
</feature>
<feature type="compositionally biased region" description="Low complexity" evidence="1">
    <location>
        <begin position="1301"/>
        <end position="1313"/>
    </location>
</feature>
<feature type="compositionally biased region" description="Polar residues" evidence="1">
    <location>
        <begin position="1455"/>
        <end position="1464"/>
    </location>
</feature>
<feature type="compositionally biased region" description="Basic and acidic residues" evidence="1">
    <location>
        <begin position="1"/>
        <end position="10"/>
    </location>
</feature>
<evidence type="ECO:0000313" key="3">
    <source>
        <dbReference type="Proteomes" id="UP000271974"/>
    </source>
</evidence>
<feature type="region of interest" description="Disordered" evidence="1">
    <location>
        <begin position="1213"/>
        <end position="1717"/>
    </location>
</feature>
<feature type="compositionally biased region" description="Low complexity" evidence="1">
    <location>
        <begin position="853"/>
        <end position="867"/>
    </location>
</feature>
<name>A0A3S1BMK3_ELYCH</name>
<feature type="compositionally biased region" description="Basic and acidic residues" evidence="1">
    <location>
        <begin position="1395"/>
        <end position="1409"/>
    </location>
</feature>
<feature type="compositionally biased region" description="Polar residues" evidence="1">
    <location>
        <begin position="215"/>
        <end position="225"/>
    </location>
</feature>
<feature type="region of interest" description="Disordered" evidence="1">
    <location>
        <begin position="808"/>
        <end position="959"/>
    </location>
</feature>
<feature type="region of interest" description="Disordered" evidence="1">
    <location>
        <begin position="131"/>
        <end position="179"/>
    </location>
</feature>
<feature type="region of interest" description="Disordered" evidence="1">
    <location>
        <begin position="302"/>
        <end position="520"/>
    </location>
</feature>
<feature type="compositionally biased region" description="Basic and acidic residues" evidence="1">
    <location>
        <begin position="1314"/>
        <end position="1373"/>
    </location>
</feature>
<feature type="non-terminal residue" evidence="2">
    <location>
        <position position="2247"/>
    </location>
</feature>
<evidence type="ECO:0000256" key="1">
    <source>
        <dbReference type="SAM" id="MobiDB-lite"/>
    </source>
</evidence>
<feature type="region of interest" description="Disordered" evidence="1">
    <location>
        <begin position="2016"/>
        <end position="2036"/>
    </location>
</feature>
<feature type="compositionally biased region" description="Basic and acidic residues" evidence="1">
    <location>
        <begin position="869"/>
        <end position="891"/>
    </location>
</feature>
<feature type="region of interest" description="Disordered" evidence="1">
    <location>
        <begin position="550"/>
        <end position="605"/>
    </location>
</feature>
<feature type="compositionally biased region" description="Polar residues" evidence="1">
    <location>
        <begin position="383"/>
        <end position="393"/>
    </location>
</feature>
<protein>
    <submittedName>
        <fullName evidence="2">Uncharacterized protein</fullName>
    </submittedName>
</protein>
<feature type="compositionally biased region" description="Basic and acidic residues" evidence="1">
    <location>
        <begin position="1648"/>
        <end position="1657"/>
    </location>
</feature>
<feature type="compositionally biased region" description="Basic and acidic residues" evidence="1">
    <location>
        <begin position="1289"/>
        <end position="1300"/>
    </location>
</feature>
<feature type="compositionally biased region" description="Polar residues" evidence="1">
    <location>
        <begin position="949"/>
        <end position="959"/>
    </location>
</feature>
<organism evidence="2 3">
    <name type="scientific">Elysia chlorotica</name>
    <name type="common">Eastern emerald elysia</name>
    <name type="synonym">Sea slug</name>
    <dbReference type="NCBI Taxonomy" id="188477"/>
    <lineage>
        <taxon>Eukaryota</taxon>
        <taxon>Metazoa</taxon>
        <taxon>Spiralia</taxon>
        <taxon>Lophotrochozoa</taxon>
        <taxon>Mollusca</taxon>
        <taxon>Gastropoda</taxon>
        <taxon>Heterobranchia</taxon>
        <taxon>Euthyneura</taxon>
        <taxon>Panpulmonata</taxon>
        <taxon>Sacoglossa</taxon>
        <taxon>Placobranchoidea</taxon>
        <taxon>Plakobranchidae</taxon>
        <taxon>Elysia</taxon>
    </lineage>
</organism>